<evidence type="ECO:0000256" key="5">
    <source>
        <dbReference type="ARBA" id="ARBA00022691"/>
    </source>
</evidence>
<keyword evidence="4" id="KW-0808">Transferase</keyword>
<reference evidence="9" key="1">
    <citation type="submission" date="2023-11" db="EMBL/GenBank/DDBJ databases">
        <authorList>
            <person name="De Vega J J."/>
            <person name="De Vega J J."/>
        </authorList>
    </citation>
    <scope>NUCLEOTIDE SEQUENCE</scope>
</reference>
<evidence type="ECO:0000256" key="4">
    <source>
        <dbReference type="ARBA" id="ARBA00022679"/>
    </source>
</evidence>
<protein>
    <recommendedName>
        <fullName evidence="6">rRNA methyltransferase 2, mitochondrial</fullName>
    </recommendedName>
</protein>
<evidence type="ECO:0000313" key="9">
    <source>
        <dbReference type="EMBL" id="CAK5263336.1"/>
    </source>
</evidence>
<dbReference type="GO" id="GO:0005739">
    <property type="term" value="C:mitochondrion"/>
    <property type="evidence" value="ECO:0007669"/>
    <property type="project" value="TreeGrafter"/>
</dbReference>
<organism evidence="9 11">
    <name type="scientific">Mycena citricolor</name>
    <dbReference type="NCBI Taxonomy" id="2018698"/>
    <lineage>
        <taxon>Eukaryota</taxon>
        <taxon>Fungi</taxon>
        <taxon>Dikarya</taxon>
        <taxon>Basidiomycota</taxon>
        <taxon>Agaricomycotina</taxon>
        <taxon>Agaricomycetes</taxon>
        <taxon>Agaricomycetidae</taxon>
        <taxon>Agaricales</taxon>
        <taxon>Marasmiineae</taxon>
        <taxon>Mycenaceae</taxon>
        <taxon>Mycena</taxon>
    </lineage>
</organism>
<sequence>MVFRPSLTLYAKKPSSTVWLSRQSRDPYVRLRSSSNMNPGGQPGHGNAVAPFSYRSRAAFKLLEMEERWKFLKHRDVGVVLDLGAAPGGWSQVVAKTLGWDGDARSGGHERSGTAHEEKAESTEGLDWGDVNPLDISSFESAKRGRGMIIAVDLLPMIPIAGVQFVQADFMAQETHNSIRALIEQNTGQGGKADLILCDMAENSSGNAFRDIESSLRICESVLHFTKLHLRPAKEIGRVNGGVLL</sequence>
<accession>A0AAD2JUY1</accession>
<dbReference type="SUPFAM" id="SSF53335">
    <property type="entry name" value="S-adenosyl-L-methionine-dependent methyltransferases"/>
    <property type="match status" value="1"/>
</dbReference>
<evidence type="ECO:0000256" key="2">
    <source>
        <dbReference type="ARBA" id="ARBA00022552"/>
    </source>
</evidence>
<gene>
    <name evidence="10" type="ORF">MYCIT1_LOCUS27220</name>
    <name evidence="9" type="ORF">MYCIT1_LOCUS2763</name>
</gene>
<dbReference type="EMBL" id="CAVNYO010000039">
    <property type="protein sequence ID" value="CAK5263336.1"/>
    <property type="molecule type" value="Genomic_DNA"/>
</dbReference>
<dbReference type="InterPro" id="IPR029063">
    <property type="entry name" value="SAM-dependent_MTases_sf"/>
</dbReference>
<dbReference type="Proteomes" id="UP001295794">
    <property type="component" value="Unassembled WGS sequence"/>
</dbReference>
<evidence type="ECO:0000313" key="10">
    <source>
        <dbReference type="EMBL" id="CAK5278010.1"/>
    </source>
</evidence>
<evidence type="ECO:0000256" key="6">
    <source>
        <dbReference type="ARBA" id="ARBA00041184"/>
    </source>
</evidence>
<evidence type="ECO:0000259" key="8">
    <source>
        <dbReference type="Pfam" id="PF01728"/>
    </source>
</evidence>
<name>A0AAD2JUY1_9AGAR</name>
<dbReference type="Pfam" id="PF01728">
    <property type="entry name" value="FtsJ"/>
    <property type="match status" value="1"/>
</dbReference>
<evidence type="ECO:0000313" key="11">
    <source>
        <dbReference type="Proteomes" id="UP001295794"/>
    </source>
</evidence>
<dbReference type="EMBL" id="CAVNYO010000421">
    <property type="protein sequence ID" value="CAK5278010.1"/>
    <property type="molecule type" value="Genomic_DNA"/>
</dbReference>
<keyword evidence="2" id="KW-0698">rRNA processing</keyword>
<keyword evidence="3" id="KW-0489">Methyltransferase</keyword>
<dbReference type="AlphaFoldDB" id="A0AAD2JUY1"/>
<dbReference type="GO" id="GO:0008650">
    <property type="term" value="F:rRNA (uridine-2'-O-)-methyltransferase activity"/>
    <property type="evidence" value="ECO:0007669"/>
    <property type="project" value="TreeGrafter"/>
</dbReference>
<comment type="similarity">
    <text evidence="1">Belongs to the class I-like SAM-binding methyltransferase superfamily. RNA methyltransferase RlmE family.</text>
</comment>
<dbReference type="InterPro" id="IPR050082">
    <property type="entry name" value="RNA_methyltr_RlmE"/>
</dbReference>
<evidence type="ECO:0000256" key="3">
    <source>
        <dbReference type="ARBA" id="ARBA00022603"/>
    </source>
</evidence>
<dbReference type="InterPro" id="IPR002877">
    <property type="entry name" value="RNA_MeTrfase_FtsJ_dom"/>
</dbReference>
<proteinExistence type="inferred from homology"/>
<feature type="compositionally biased region" description="Basic and acidic residues" evidence="7">
    <location>
        <begin position="102"/>
        <end position="122"/>
    </location>
</feature>
<evidence type="ECO:0000256" key="7">
    <source>
        <dbReference type="SAM" id="MobiDB-lite"/>
    </source>
</evidence>
<dbReference type="PANTHER" id="PTHR10920">
    <property type="entry name" value="RIBOSOMAL RNA METHYLTRANSFERASE"/>
    <property type="match status" value="1"/>
</dbReference>
<keyword evidence="5" id="KW-0949">S-adenosyl-L-methionine</keyword>
<feature type="domain" description="Ribosomal RNA methyltransferase FtsJ" evidence="8">
    <location>
        <begin position="54"/>
        <end position="233"/>
    </location>
</feature>
<keyword evidence="11" id="KW-1185">Reference proteome</keyword>
<dbReference type="Gene3D" id="3.40.50.150">
    <property type="entry name" value="Vaccinia Virus protein VP39"/>
    <property type="match status" value="1"/>
</dbReference>
<dbReference type="PANTHER" id="PTHR10920:SF18">
    <property type="entry name" value="RRNA METHYLTRANSFERASE 2, MITOCHONDRIAL"/>
    <property type="match status" value="1"/>
</dbReference>
<evidence type="ECO:0000256" key="1">
    <source>
        <dbReference type="ARBA" id="ARBA00009258"/>
    </source>
</evidence>
<feature type="region of interest" description="Disordered" evidence="7">
    <location>
        <begin position="101"/>
        <end position="127"/>
    </location>
</feature>
<comment type="caution">
    <text evidence="9">The sequence shown here is derived from an EMBL/GenBank/DDBJ whole genome shotgun (WGS) entry which is preliminary data.</text>
</comment>